<keyword evidence="2" id="KW-1185">Reference proteome</keyword>
<sequence length="116" mass="13264">MDNPSRTFQRSEEKFFIECDTGHVPVVVVFTKFEALRPVAFGEIKKELKGVSAEERSRRIAQRVEELFANTGVLDWLSDPNNRARAKSHVRLHNMNKPNANCDTLLESTTFALDDK</sequence>
<dbReference type="HOGENOM" id="CLU_023805_4_0_1"/>
<evidence type="ECO:0000313" key="1">
    <source>
        <dbReference type="EMBL" id="KIK32096.1"/>
    </source>
</evidence>
<gene>
    <name evidence="1" type="ORF">CY34DRAFT_760641</name>
</gene>
<dbReference type="InParanoid" id="A0A0C9ZS30"/>
<reference evidence="2" key="2">
    <citation type="submission" date="2015-01" db="EMBL/GenBank/DDBJ databases">
        <title>Evolutionary Origins and Diversification of the Mycorrhizal Mutualists.</title>
        <authorList>
            <consortium name="DOE Joint Genome Institute"/>
            <consortium name="Mycorrhizal Genomics Consortium"/>
            <person name="Kohler A."/>
            <person name="Kuo A."/>
            <person name="Nagy L.G."/>
            <person name="Floudas D."/>
            <person name="Copeland A."/>
            <person name="Barry K.W."/>
            <person name="Cichocki N."/>
            <person name="Veneault-Fourrey C."/>
            <person name="LaButti K."/>
            <person name="Lindquist E.A."/>
            <person name="Lipzen A."/>
            <person name="Lundell T."/>
            <person name="Morin E."/>
            <person name="Murat C."/>
            <person name="Riley R."/>
            <person name="Ohm R."/>
            <person name="Sun H."/>
            <person name="Tunlid A."/>
            <person name="Henrissat B."/>
            <person name="Grigoriev I.V."/>
            <person name="Hibbett D.S."/>
            <person name="Martin F."/>
        </authorList>
    </citation>
    <scope>NUCLEOTIDE SEQUENCE [LARGE SCALE GENOMIC DNA]</scope>
    <source>
        <strain evidence="2">UH-Slu-Lm8-n1</strain>
    </source>
</reference>
<organism evidence="1 2">
    <name type="scientific">Suillus luteus UH-Slu-Lm8-n1</name>
    <dbReference type="NCBI Taxonomy" id="930992"/>
    <lineage>
        <taxon>Eukaryota</taxon>
        <taxon>Fungi</taxon>
        <taxon>Dikarya</taxon>
        <taxon>Basidiomycota</taxon>
        <taxon>Agaricomycotina</taxon>
        <taxon>Agaricomycetes</taxon>
        <taxon>Agaricomycetidae</taxon>
        <taxon>Boletales</taxon>
        <taxon>Suillineae</taxon>
        <taxon>Suillaceae</taxon>
        <taxon>Suillus</taxon>
    </lineage>
</organism>
<dbReference type="AlphaFoldDB" id="A0A0C9ZS30"/>
<feature type="non-terminal residue" evidence="1">
    <location>
        <position position="116"/>
    </location>
</feature>
<reference evidence="1 2" key="1">
    <citation type="submission" date="2014-04" db="EMBL/GenBank/DDBJ databases">
        <authorList>
            <consortium name="DOE Joint Genome Institute"/>
            <person name="Kuo A."/>
            <person name="Ruytinx J."/>
            <person name="Rineau F."/>
            <person name="Colpaert J."/>
            <person name="Kohler A."/>
            <person name="Nagy L.G."/>
            <person name="Floudas D."/>
            <person name="Copeland A."/>
            <person name="Barry K.W."/>
            <person name="Cichocki N."/>
            <person name="Veneault-Fourrey C."/>
            <person name="LaButti K."/>
            <person name="Lindquist E.A."/>
            <person name="Lipzen A."/>
            <person name="Lundell T."/>
            <person name="Morin E."/>
            <person name="Murat C."/>
            <person name="Sun H."/>
            <person name="Tunlid A."/>
            <person name="Henrissat B."/>
            <person name="Grigoriev I.V."/>
            <person name="Hibbett D.S."/>
            <person name="Martin F."/>
            <person name="Nordberg H.P."/>
            <person name="Cantor M.N."/>
            <person name="Hua S.X."/>
        </authorList>
    </citation>
    <scope>NUCLEOTIDE SEQUENCE [LARGE SCALE GENOMIC DNA]</scope>
    <source>
        <strain evidence="1 2">UH-Slu-Lm8-n1</strain>
    </source>
</reference>
<evidence type="ECO:0000313" key="2">
    <source>
        <dbReference type="Proteomes" id="UP000054485"/>
    </source>
</evidence>
<dbReference type="EMBL" id="KN836409">
    <property type="protein sequence ID" value="KIK32096.1"/>
    <property type="molecule type" value="Genomic_DNA"/>
</dbReference>
<proteinExistence type="predicted"/>
<protein>
    <submittedName>
        <fullName evidence="1">Uncharacterized protein</fullName>
    </submittedName>
</protein>
<accession>A0A0C9ZS30</accession>
<dbReference type="OrthoDB" id="59699at2759"/>
<name>A0A0C9ZS30_9AGAM</name>
<dbReference type="Proteomes" id="UP000054485">
    <property type="component" value="Unassembled WGS sequence"/>
</dbReference>